<feature type="domain" description="DUF7726" evidence="2">
    <location>
        <begin position="187"/>
        <end position="254"/>
    </location>
</feature>
<dbReference type="Proteomes" id="UP000272025">
    <property type="component" value="Unassembled WGS sequence"/>
</dbReference>
<name>A0A3N2QAJ9_SODAK</name>
<dbReference type="OrthoDB" id="2592504at2759"/>
<evidence type="ECO:0000256" key="1">
    <source>
        <dbReference type="SAM" id="MobiDB-lite"/>
    </source>
</evidence>
<keyword evidence="4" id="KW-1185">Reference proteome</keyword>
<evidence type="ECO:0000313" key="4">
    <source>
        <dbReference type="Proteomes" id="UP000272025"/>
    </source>
</evidence>
<dbReference type="Pfam" id="PF24852">
    <property type="entry name" value="DUF7726"/>
    <property type="match status" value="2"/>
</dbReference>
<organism evidence="3 4">
    <name type="scientific">Sodiomyces alkalinus (strain CBS 110278 / VKM F-3762 / F11)</name>
    <name type="common">Alkaliphilic filamentous fungus</name>
    <dbReference type="NCBI Taxonomy" id="1314773"/>
    <lineage>
        <taxon>Eukaryota</taxon>
        <taxon>Fungi</taxon>
        <taxon>Dikarya</taxon>
        <taxon>Ascomycota</taxon>
        <taxon>Pezizomycotina</taxon>
        <taxon>Sordariomycetes</taxon>
        <taxon>Hypocreomycetidae</taxon>
        <taxon>Glomerellales</taxon>
        <taxon>Plectosphaerellaceae</taxon>
        <taxon>Sodiomyces</taxon>
    </lineage>
</organism>
<reference evidence="3 4" key="1">
    <citation type="journal article" date="2018" name="Mol. Ecol.">
        <title>The obligate alkalophilic soda-lake fungus Sodiomyces alkalinus has shifted to a protein diet.</title>
        <authorList>
            <person name="Grum-Grzhimaylo A.A."/>
            <person name="Falkoski D.L."/>
            <person name="van den Heuvel J."/>
            <person name="Valero-Jimenez C.A."/>
            <person name="Min B."/>
            <person name="Choi I.G."/>
            <person name="Lipzen A."/>
            <person name="Daum C.G."/>
            <person name="Aanen D.K."/>
            <person name="Tsang A."/>
            <person name="Henrissat B."/>
            <person name="Bilanenko E.N."/>
            <person name="de Vries R.P."/>
            <person name="van Kan J.A.L."/>
            <person name="Grigoriev I.V."/>
            <person name="Debets A.J.M."/>
        </authorList>
    </citation>
    <scope>NUCLEOTIDE SEQUENCE [LARGE SCALE GENOMIC DNA]</scope>
    <source>
        <strain evidence="3 4">F11</strain>
    </source>
</reference>
<dbReference type="EMBL" id="ML119051">
    <property type="protein sequence ID" value="ROT43685.1"/>
    <property type="molecule type" value="Genomic_DNA"/>
</dbReference>
<dbReference type="GeneID" id="39581572"/>
<feature type="region of interest" description="Disordered" evidence="1">
    <location>
        <begin position="133"/>
        <end position="153"/>
    </location>
</feature>
<feature type="domain" description="DUF7726" evidence="2">
    <location>
        <begin position="289"/>
        <end position="365"/>
    </location>
</feature>
<feature type="region of interest" description="Disordered" evidence="1">
    <location>
        <begin position="1"/>
        <end position="28"/>
    </location>
</feature>
<dbReference type="AlphaFoldDB" id="A0A3N2QAJ9"/>
<dbReference type="PANTHER" id="PTHR42339">
    <property type="entry name" value="HISTONE H1"/>
    <property type="match status" value="1"/>
</dbReference>
<dbReference type="RefSeq" id="XP_028471491.1">
    <property type="nucleotide sequence ID" value="XM_028613094.1"/>
</dbReference>
<dbReference type="STRING" id="1314773.A0A3N2QAJ9"/>
<dbReference type="PANTHER" id="PTHR42339:SF1">
    <property type="entry name" value="HISTONE H1"/>
    <property type="match status" value="1"/>
</dbReference>
<accession>A0A3N2QAJ9</accession>
<evidence type="ECO:0000313" key="3">
    <source>
        <dbReference type="EMBL" id="ROT43685.1"/>
    </source>
</evidence>
<protein>
    <recommendedName>
        <fullName evidence="2">DUF7726 domain-containing protein</fullName>
    </recommendedName>
</protein>
<proteinExistence type="predicted"/>
<gene>
    <name evidence="3" type="ORF">SODALDRAFT_342582</name>
</gene>
<dbReference type="InterPro" id="IPR056143">
    <property type="entry name" value="DUF7726"/>
</dbReference>
<evidence type="ECO:0000259" key="2">
    <source>
        <dbReference type="Pfam" id="PF24852"/>
    </source>
</evidence>
<sequence>MRSWRPWETDTQPPAPSHPNTLGPKPLPQATTLLSIASLLEPSGNENRPVHAIKTSSRTVPPPPLPSILCRPVLHPPGASPYSTNVTPTSTAAAYTPGTTTCTPTTPYYTPTPTSPPTSTTYTYAPLTTTTSRKRKSDVFEEHTTTTTTRTTTTATATATATATITGHPHLYVYDDDPRLNDTLGWESCDQIRVRIRNIIQSGTMRVGEFQATINCSAASYQRFMKQSGPEAGVGSDVYYGACRFFRKRELQGLHQPTPAKRARRDEDLDDDLDVSGIILPGEPEGAVRVHDTCDEVRRHIHALLRRPGIRQVDFLRAIAKSFPAPRKIQSKQLHDFLAKKGATAGNTSCVYYGAYVFFEKRRLRDGRPKSKMRLEMESIHPAGMNTTDIMNIYVGPLGPVPVEDEYGRVVSARPISRPFIRKKTVN</sequence>